<evidence type="ECO:0000256" key="2">
    <source>
        <dbReference type="ARBA" id="ARBA00022490"/>
    </source>
</evidence>
<dbReference type="InterPro" id="IPR009057">
    <property type="entry name" value="Homeodomain-like_sf"/>
</dbReference>
<dbReference type="PRINTS" id="PR00032">
    <property type="entry name" value="HTHARAC"/>
</dbReference>
<dbReference type="CDD" id="cd17536">
    <property type="entry name" value="REC_YesN-like"/>
    <property type="match status" value="1"/>
</dbReference>
<dbReference type="InterPro" id="IPR018060">
    <property type="entry name" value="HTH_AraC"/>
</dbReference>
<dbReference type="Pfam" id="PF00072">
    <property type="entry name" value="Response_reg"/>
    <property type="match status" value="1"/>
</dbReference>
<dbReference type="RefSeq" id="WP_282910579.1">
    <property type="nucleotide sequence ID" value="NZ_JAGRPV010000001.1"/>
</dbReference>
<dbReference type="PROSITE" id="PS50110">
    <property type="entry name" value="RESPONSE_REGULATORY"/>
    <property type="match status" value="1"/>
</dbReference>
<gene>
    <name evidence="11" type="ORF">KB449_22990</name>
</gene>
<evidence type="ECO:0000313" key="12">
    <source>
        <dbReference type="Proteomes" id="UP001161691"/>
    </source>
</evidence>
<dbReference type="Proteomes" id="UP001161691">
    <property type="component" value="Unassembled WGS sequence"/>
</dbReference>
<proteinExistence type="predicted"/>
<dbReference type="SUPFAM" id="SSF52172">
    <property type="entry name" value="CheY-like"/>
    <property type="match status" value="1"/>
</dbReference>
<keyword evidence="2" id="KW-0963">Cytoplasm</keyword>
<evidence type="ECO:0000259" key="10">
    <source>
        <dbReference type="PROSITE" id="PS50110"/>
    </source>
</evidence>
<comment type="subcellular location">
    <subcellularLocation>
        <location evidence="1">Cytoplasm</location>
    </subcellularLocation>
</comment>
<dbReference type="InterPro" id="IPR051552">
    <property type="entry name" value="HptR"/>
</dbReference>
<keyword evidence="6" id="KW-0238">DNA-binding</keyword>
<accession>A0ABT6TLY8</accession>
<evidence type="ECO:0000256" key="7">
    <source>
        <dbReference type="ARBA" id="ARBA00023163"/>
    </source>
</evidence>
<dbReference type="InterPro" id="IPR020449">
    <property type="entry name" value="Tscrpt_reg_AraC-type_HTH"/>
</dbReference>
<evidence type="ECO:0000256" key="8">
    <source>
        <dbReference type="PROSITE-ProRule" id="PRU00169"/>
    </source>
</evidence>
<evidence type="ECO:0000259" key="9">
    <source>
        <dbReference type="PROSITE" id="PS01124"/>
    </source>
</evidence>
<sequence>MFQVLLVDDHAHLVDSLVKSIPWESLGISQVHTAYSGPAALEVLDTYPVDILVTDIRMPGLSGLELIRRVMQARKRIKCIVMSGYADFEYARQALQFDTVDYILKPAEDEEIVASLRKATELIHREWEEISSRQRALTALRENFPKLRDGLLGELLTGGAMSPSALAQRLGSLELAFAAEDEVRLVLLRPDETFFAYSRHDLGLMEYAIGNIAEEIFRDGYEAWFCKDAHGYLVFLVKEKKSPGGEADAQASEPPRRQRALEREASEIQSGVKAYLHGTVSVLISGRGTFPRDVPALYQASLAMIRQRFGQEGEFLISAEAFGEAPRVDGLTGLHDTPTLVQLLEAGRWEMLADKLEAVFLSIGRLDRSFSQEHIMEVVFALGSALISICHKNGKRLEDVIGEPFGALLQPSQLRNVEQLRDWSARAIDLVRTDDIAGKQGETAAYFVRRAQEYVEQNLAGDTSLQAVADHVCLHPVYLSRLYKSETGEGLSGYVLRLKMEKAEKLLTEGNKKVHEIAELLGYDNPPYFIKVFKKHAGWTPKEYREQLHR</sequence>
<dbReference type="Gene3D" id="1.10.10.60">
    <property type="entry name" value="Homeodomain-like"/>
    <property type="match status" value="2"/>
</dbReference>
<dbReference type="Gene3D" id="3.40.50.2300">
    <property type="match status" value="1"/>
</dbReference>
<dbReference type="SMART" id="SM00342">
    <property type="entry name" value="HTH_ARAC"/>
    <property type="match status" value="1"/>
</dbReference>
<evidence type="ECO:0000256" key="5">
    <source>
        <dbReference type="ARBA" id="ARBA00023015"/>
    </source>
</evidence>
<dbReference type="SMART" id="SM00448">
    <property type="entry name" value="REC"/>
    <property type="match status" value="1"/>
</dbReference>
<dbReference type="Pfam" id="PF12833">
    <property type="entry name" value="HTH_18"/>
    <property type="match status" value="1"/>
</dbReference>
<keyword evidence="7" id="KW-0804">Transcription</keyword>
<keyword evidence="5" id="KW-0805">Transcription regulation</keyword>
<reference evidence="11" key="1">
    <citation type="submission" date="2023-04" db="EMBL/GenBank/DDBJ databases">
        <title>Comparative genomic analysis of Cohnella hashimotonis sp. nov., isolated from the International Space Station.</title>
        <authorList>
            <person name="Venkateswaran K."/>
            <person name="Simpson A."/>
        </authorList>
    </citation>
    <scope>NUCLEOTIDE SEQUENCE</scope>
    <source>
        <strain evidence="11">F6_2S_P_1</strain>
    </source>
</reference>
<feature type="domain" description="HTH araC/xylS-type" evidence="9">
    <location>
        <begin position="449"/>
        <end position="547"/>
    </location>
</feature>
<comment type="caution">
    <text evidence="11">The sequence shown here is derived from an EMBL/GenBank/DDBJ whole genome shotgun (WGS) entry which is preliminary data.</text>
</comment>
<dbReference type="InterPro" id="IPR001789">
    <property type="entry name" value="Sig_transdc_resp-reg_receiver"/>
</dbReference>
<dbReference type="PROSITE" id="PS01124">
    <property type="entry name" value="HTH_ARAC_FAMILY_2"/>
    <property type="match status" value="1"/>
</dbReference>
<feature type="modified residue" description="4-aspartylphosphate" evidence="8">
    <location>
        <position position="55"/>
    </location>
</feature>
<evidence type="ECO:0000256" key="6">
    <source>
        <dbReference type="ARBA" id="ARBA00023125"/>
    </source>
</evidence>
<organism evidence="11 12">
    <name type="scientific">Cohnella hashimotonis</name>
    <dbReference type="NCBI Taxonomy" id="2826895"/>
    <lineage>
        <taxon>Bacteria</taxon>
        <taxon>Bacillati</taxon>
        <taxon>Bacillota</taxon>
        <taxon>Bacilli</taxon>
        <taxon>Bacillales</taxon>
        <taxon>Paenibacillaceae</taxon>
        <taxon>Cohnella</taxon>
    </lineage>
</organism>
<evidence type="ECO:0000256" key="3">
    <source>
        <dbReference type="ARBA" id="ARBA00022553"/>
    </source>
</evidence>
<name>A0ABT6TLY8_9BACL</name>
<dbReference type="InterPro" id="IPR011006">
    <property type="entry name" value="CheY-like_superfamily"/>
</dbReference>
<feature type="domain" description="Response regulatory" evidence="10">
    <location>
        <begin position="3"/>
        <end position="120"/>
    </location>
</feature>
<keyword evidence="12" id="KW-1185">Reference proteome</keyword>
<dbReference type="SUPFAM" id="SSF46689">
    <property type="entry name" value="Homeodomain-like"/>
    <property type="match status" value="2"/>
</dbReference>
<dbReference type="PROSITE" id="PS00041">
    <property type="entry name" value="HTH_ARAC_FAMILY_1"/>
    <property type="match status" value="1"/>
</dbReference>
<dbReference type="EMBL" id="JAGRPV010000001">
    <property type="protein sequence ID" value="MDI4647835.1"/>
    <property type="molecule type" value="Genomic_DNA"/>
</dbReference>
<dbReference type="InterPro" id="IPR018062">
    <property type="entry name" value="HTH_AraC-typ_CS"/>
</dbReference>
<keyword evidence="3 8" id="KW-0597">Phosphoprotein</keyword>
<evidence type="ECO:0000313" key="11">
    <source>
        <dbReference type="EMBL" id="MDI4647835.1"/>
    </source>
</evidence>
<dbReference type="PANTHER" id="PTHR42713:SF3">
    <property type="entry name" value="TRANSCRIPTIONAL REGULATORY PROTEIN HPTR"/>
    <property type="match status" value="1"/>
</dbReference>
<evidence type="ECO:0000256" key="1">
    <source>
        <dbReference type="ARBA" id="ARBA00004496"/>
    </source>
</evidence>
<protein>
    <submittedName>
        <fullName evidence="11">Response regulator</fullName>
    </submittedName>
</protein>
<evidence type="ECO:0000256" key="4">
    <source>
        <dbReference type="ARBA" id="ARBA00023012"/>
    </source>
</evidence>
<keyword evidence="4" id="KW-0902">Two-component regulatory system</keyword>
<dbReference type="PANTHER" id="PTHR42713">
    <property type="entry name" value="HISTIDINE KINASE-RELATED"/>
    <property type="match status" value="1"/>
</dbReference>